<proteinExistence type="predicted"/>
<comment type="caution">
    <text evidence="5">The sequence shown here is derived from an EMBL/GenBank/DDBJ whole genome shotgun (WGS) entry which is preliminary data.</text>
</comment>
<feature type="region of interest" description="Disordered" evidence="1">
    <location>
        <begin position="380"/>
        <end position="407"/>
    </location>
</feature>
<evidence type="ECO:0000313" key="8">
    <source>
        <dbReference type="Proteomes" id="UP000603463"/>
    </source>
</evidence>
<keyword evidence="2" id="KW-0472">Membrane</keyword>
<dbReference type="EMBL" id="WVBC01000043">
    <property type="protein sequence ID" value="NKT81872.1"/>
    <property type="molecule type" value="Genomic_DNA"/>
</dbReference>
<dbReference type="EMBL" id="WVBC01000044">
    <property type="protein sequence ID" value="NKT81877.1"/>
    <property type="molecule type" value="Genomic_DNA"/>
</dbReference>
<accession>A0A9Q4ZT40</accession>
<dbReference type="EMBL" id="WUXR01000025">
    <property type="protein sequence ID" value="MBM4568841.1"/>
    <property type="molecule type" value="Genomic_DNA"/>
</dbReference>
<dbReference type="Proteomes" id="UP000808906">
    <property type="component" value="Unassembled WGS sequence"/>
</dbReference>
<keyword evidence="2" id="KW-0812">Transmembrane</keyword>
<evidence type="ECO:0000313" key="4">
    <source>
        <dbReference type="EMBL" id="NKT81872.1"/>
    </source>
</evidence>
<dbReference type="Proteomes" id="UP000608063">
    <property type="component" value="Unassembled WGS sequence"/>
</dbReference>
<dbReference type="EMBL" id="WVDC01000017">
    <property type="protein sequence ID" value="NKW44190.1"/>
    <property type="molecule type" value="Genomic_DNA"/>
</dbReference>
<evidence type="ECO:0000256" key="1">
    <source>
        <dbReference type="SAM" id="MobiDB-lite"/>
    </source>
</evidence>
<feature type="transmembrane region" description="Helical" evidence="2">
    <location>
        <begin position="50"/>
        <end position="66"/>
    </location>
</feature>
<protein>
    <recommendedName>
        <fullName evidence="9">Pentapeptide repeat-containing protein</fullName>
    </recommendedName>
</protein>
<dbReference type="Proteomes" id="UP000603463">
    <property type="component" value="Unassembled WGS sequence"/>
</dbReference>
<dbReference type="SUPFAM" id="SSF141571">
    <property type="entry name" value="Pentapeptide repeat-like"/>
    <property type="match status" value="1"/>
</dbReference>
<dbReference type="RefSeq" id="WP_205915156.1">
    <property type="nucleotide sequence ID" value="NZ_CP095479.1"/>
</dbReference>
<dbReference type="Gene3D" id="2.160.20.80">
    <property type="entry name" value="E3 ubiquitin-protein ligase SopA"/>
    <property type="match status" value="1"/>
</dbReference>
<evidence type="ECO:0000313" key="3">
    <source>
        <dbReference type="EMBL" id="MBM4568841.1"/>
    </source>
</evidence>
<evidence type="ECO:0008006" key="9">
    <source>
        <dbReference type="Google" id="ProtNLM"/>
    </source>
</evidence>
<evidence type="ECO:0000256" key="2">
    <source>
        <dbReference type="SAM" id="Phobius"/>
    </source>
</evidence>
<sequence>MALAISAVATLYLLLILGFSVRLVDGGGPWFVTGHALEDGELFDATRNAVAFATFTIAGGAAYLAYRRQRATDRTNALTTSRYEQDELGELRARFTTAVEQLAHSSATVRIAGVYSLAAVADQWLANDDVEQAQVAVDVLCGYMRLPYSPDLGANHQTKRVVKLERSDAGEATEEHFEFPQNDRVVRQTICRLLASKLRGLPLRNITAQSQAAPGAWSDLVFDFSGAHLVGANFEACRFNEPVEFVEAVFEGYASFEGAHFAETAAFAHTKFQASATFSGASAELIIWFDSAEFEQRADFSGATFGRFVCLGAKFAGVATFSGATFVKEPHFLASSAREWDFTRATFEHGANFYQAAALAHVTFEGATLTRRIVFNNTETPAATRHGPDRLVEWDSPDGDGADFSDVEWLPDLTDEAPALSDESRDLVD</sequence>
<gene>
    <name evidence="3" type="ORF">GS441_26565</name>
    <name evidence="4" type="ORF">GS882_28015</name>
    <name evidence="5" type="ORF">GS882_28045</name>
    <name evidence="6" type="ORF">GS882_28390</name>
    <name evidence="7" type="ORF">GS947_22155</name>
</gene>
<dbReference type="InterPro" id="IPR001646">
    <property type="entry name" value="5peptide_repeat"/>
</dbReference>
<keyword evidence="2" id="KW-1133">Transmembrane helix</keyword>
<reference evidence="5" key="2">
    <citation type="journal article" date="2020" name="Environ. Microbiol.">
        <title>The novel and transferable erm(51) gene confers Macrolides, Lincosamides, and Streptogramins B (MLSB) resistance to clonal Rhodococcus equi in the environment.</title>
        <authorList>
            <person name="Huber L."/>
            <person name="Giguere S."/>
            <person name="Slovis N.M."/>
            <person name="Alvarez-Narvaez S."/>
            <person name="Hart K.A."/>
            <person name="Greiter M."/>
            <person name="Morris E.R.A."/>
            <person name="Cohen N.D."/>
        </authorList>
    </citation>
    <scope>NUCLEOTIDE SEQUENCE</scope>
    <source>
        <strain evidence="5">Lh_116_1</strain>
        <strain evidence="7">Lh_16_1</strain>
    </source>
</reference>
<dbReference type="EMBL" id="WVBC01000044">
    <property type="protein sequence ID" value="NKT81946.1"/>
    <property type="molecule type" value="Genomic_DNA"/>
</dbReference>
<feature type="compositionally biased region" description="Acidic residues" evidence="1">
    <location>
        <begin position="395"/>
        <end position="406"/>
    </location>
</feature>
<evidence type="ECO:0000313" key="5">
    <source>
        <dbReference type="EMBL" id="NKT81877.1"/>
    </source>
</evidence>
<dbReference type="Pfam" id="PF13576">
    <property type="entry name" value="Pentapeptide_3"/>
    <property type="match status" value="1"/>
</dbReference>
<dbReference type="AlphaFoldDB" id="A0A9Q4ZT40"/>
<evidence type="ECO:0000313" key="7">
    <source>
        <dbReference type="EMBL" id="NKW44190.1"/>
    </source>
</evidence>
<name>A0A9Q4ZT40_RHOHA</name>
<organism evidence="5 8">
    <name type="scientific">Rhodococcus hoagii</name>
    <name type="common">Corynebacterium equii</name>
    <dbReference type="NCBI Taxonomy" id="43767"/>
    <lineage>
        <taxon>Bacteria</taxon>
        <taxon>Bacillati</taxon>
        <taxon>Actinomycetota</taxon>
        <taxon>Actinomycetes</taxon>
        <taxon>Mycobacteriales</taxon>
        <taxon>Nocardiaceae</taxon>
        <taxon>Prescottella</taxon>
    </lineage>
</organism>
<evidence type="ECO:0000313" key="6">
    <source>
        <dbReference type="EMBL" id="NKT81946.1"/>
    </source>
</evidence>
<reference evidence="3" key="1">
    <citation type="submission" date="2019-11" db="EMBL/GenBank/DDBJ databases">
        <title>Spread of Macrolides and rifampicin resistant Rhodococcus equi in clinical isolates in the USA.</title>
        <authorList>
            <person name="Alvarez-Narvaez S."/>
            <person name="Huber L."/>
            <person name="Cohen N.D."/>
            <person name="Slovis N."/>
            <person name="Greiter M."/>
            <person name="Giguere S."/>
            <person name="Hart K."/>
        </authorList>
    </citation>
    <scope>NUCLEOTIDE SEQUENCE</scope>
    <source>
        <strain evidence="3">Lh_17</strain>
    </source>
</reference>